<sequence length="125" mass="14124">MRRRRVGGRGIFRATAVCAVVGVSVCVSSNTLTAALTRRRGSRVVRAKRENDKLRNVGLNVRQRRVLCSMSIAHIAKESNAQSCFAAKKHGYVYNGHRNGKMALQTQHDIEKPFRKYPLRKKCEN</sequence>
<gene>
    <name evidence="1" type="ORF">CINCED_3A022131</name>
</gene>
<reference evidence="1 2" key="1">
    <citation type="submission" date="2019-08" db="EMBL/GenBank/DDBJ databases">
        <authorList>
            <person name="Alioto T."/>
            <person name="Alioto T."/>
            <person name="Gomez Garrido J."/>
        </authorList>
    </citation>
    <scope>NUCLEOTIDE SEQUENCE [LARGE SCALE GENOMIC DNA]</scope>
</reference>
<evidence type="ECO:0000313" key="2">
    <source>
        <dbReference type="Proteomes" id="UP000325440"/>
    </source>
</evidence>
<protein>
    <submittedName>
        <fullName evidence="1">Uncharacterized protein</fullName>
    </submittedName>
</protein>
<evidence type="ECO:0000313" key="1">
    <source>
        <dbReference type="EMBL" id="VVC39312.1"/>
    </source>
</evidence>
<dbReference type="Proteomes" id="UP000325440">
    <property type="component" value="Unassembled WGS sequence"/>
</dbReference>
<dbReference type="EMBL" id="CABPRJ010001894">
    <property type="protein sequence ID" value="VVC39312.1"/>
    <property type="molecule type" value="Genomic_DNA"/>
</dbReference>
<dbReference type="AlphaFoldDB" id="A0A5E4N6E1"/>
<proteinExistence type="predicted"/>
<keyword evidence="2" id="KW-1185">Reference proteome</keyword>
<organism evidence="1 2">
    <name type="scientific">Cinara cedri</name>
    <dbReference type="NCBI Taxonomy" id="506608"/>
    <lineage>
        <taxon>Eukaryota</taxon>
        <taxon>Metazoa</taxon>
        <taxon>Ecdysozoa</taxon>
        <taxon>Arthropoda</taxon>
        <taxon>Hexapoda</taxon>
        <taxon>Insecta</taxon>
        <taxon>Pterygota</taxon>
        <taxon>Neoptera</taxon>
        <taxon>Paraneoptera</taxon>
        <taxon>Hemiptera</taxon>
        <taxon>Sternorrhyncha</taxon>
        <taxon>Aphidomorpha</taxon>
        <taxon>Aphidoidea</taxon>
        <taxon>Aphididae</taxon>
        <taxon>Lachninae</taxon>
        <taxon>Cinara</taxon>
    </lineage>
</organism>
<name>A0A5E4N6E1_9HEMI</name>
<accession>A0A5E4N6E1</accession>